<feature type="signal peptide" evidence="1">
    <location>
        <begin position="1"/>
        <end position="24"/>
    </location>
</feature>
<gene>
    <name evidence="2" type="ORF">EHS89_12590</name>
</gene>
<proteinExistence type="predicted"/>
<sequence>MIVLRSIVFCMVLLISSQPVTLFAADRLEVEIRSTILNIRETMSTKSPVVGILNKGDRILVTTTGHQDWIQLEGAQGFISIHYVDVLSRTPIELSPAEAETAQPGLVPVLAPAIAPVLVPVAQVVPVVDPLPEQLNPTPEEAVLPTGEVIETKAPEADIKAANLISELNTEFSSELNAELETGLDTDGITETQTQAVRECQADSSNTQLTVDSLVKICRKNLQSLTYEACEFQFSLKIQSSCNNNSEINIECSAQAFSTDKNNIERATELSNRHKLNSSESAFKVTLRWFPGDPDLKINKIVLQEDNCLIIP</sequence>
<evidence type="ECO:0000313" key="3">
    <source>
        <dbReference type="Proteomes" id="UP000267535"/>
    </source>
</evidence>
<keyword evidence="1" id="KW-0732">Signal</keyword>
<protein>
    <recommendedName>
        <fullName evidence="4">SH3 domain-containing protein</fullName>
    </recommendedName>
</protein>
<reference evidence="2 3" key="1">
    <citation type="submission" date="2018-11" db="EMBL/GenBank/DDBJ databases">
        <title>The draft genome sequence of Amphritea balenae JAMM 1525T.</title>
        <authorList>
            <person name="Fang Z."/>
            <person name="Zhang Y."/>
            <person name="Han X."/>
        </authorList>
    </citation>
    <scope>NUCLEOTIDE SEQUENCE [LARGE SCALE GENOMIC DNA]</scope>
    <source>
        <strain evidence="2 3">JAMM 1525</strain>
    </source>
</reference>
<dbReference type="AlphaFoldDB" id="A0A3P1SPP2"/>
<organism evidence="2 3">
    <name type="scientific">Amphritea balenae</name>
    <dbReference type="NCBI Taxonomy" id="452629"/>
    <lineage>
        <taxon>Bacteria</taxon>
        <taxon>Pseudomonadati</taxon>
        <taxon>Pseudomonadota</taxon>
        <taxon>Gammaproteobacteria</taxon>
        <taxon>Oceanospirillales</taxon>
        <taxon>Oceanospirillaceae</taxon>
        <taxon>Amphritea</taxon>
    </lineage>
</organism>
<dbReference type="Proteomes" id="UP000267535">
    <property type="component" value="Unassembled WGS sequence"/>
</dbReference>
<comment type="caution">
    <text evidence="2">The sequence shown here is derived from an EMBL/GenBank/DDBJ whole genome shotgun (WGS) entry which is preliminary data.</text>
</comment>
<name>A0A3P1SPP2_9GAMM</name>
<dbReference type="RefSeq" id="WP_124926498.1">
    <property type="nucleotide sequence ID" value="NZ_BMOH01000002.1"/>
</dbReference>
<evidence type="ECO:0000313" key="2">
    <source>
        <dbReference type="EMBL" id="RRC98999.1"/>
    </source>
</evidence>
<dbReference type="OrthoDB" id="6119094at2"/>
<keyword evidence="3" id="KW-1185">Reference proteome</keyword>
<evidence type="ECO:0008006" key="4">
    <source>
        <dbReference type="Google" id="ProtNLM"/>
    </source>
</evidence>
<evidence type="ECO:0000256" key="1">
    <source>
        <dbReference type="SAM" id="SignalP"/>
    </source>
</evidence>
<accession>A0A3P1SPP2</accession>
<dbReference type="Gene3D" id="2.30.30.40">
    <property type="entry name" value="SH3 Domains"/>
    <property type="match status" value="1"/>
</dbReference>
<dbReference type="EMBL" id="RQXV01000006">
    <property type="protein sequence ID" value="RRC98999.1"/>
    <property type="molecule type" value="Genomic_DNA"/>
</dbReference>
<feature type="chain" id="PRO_5018127671" description="SH3 domain-containing protein" evidence="1">
    <location>
        <begin position="25"/>
        <end position="312"/>
    </location>
</feature>